<accession>A0ABN9UKY7</accession>
<evidence type="ECO:0000313" key="2">
    <source>
        <dbReference type="Proteomes" id="UP001189429"/>
    </source>
</evidence>
<gene>
    <name evidence="1" type="ORF">PCOR1329_LOCUS49461</name>
</gene>
<evidence type="ECO:0000313" key="1">
    <source>
        <dbReference type="EMBL" id="CAK0860515.1"/>
    </source>
</evidence>
<reference evidence="1" key="1">
    <citation type="submission" date="2023-10" db="EMBL/GenBank/DDBJ databases">
        <authorList>
            <person name="Chen Y."/>
            <person name="Shah S."/>
            <person name="Dougan E. K."/>
            <person name="Thang M."/>
            <person name="Chan C."/>
        </authorList>
    </citation>
    <scope>NUCLEOTIDE SEQUENCE [LARGE SCALE GENOMIC DNA]</scope>
</reference>
<protein>
    <recommendedName>
        <fullName evidence="3">(d)CMP kinase</fullName>
    </recommendedName>
</protein>
<comment type="caution">
    <text evidence="1">The sequence shown here is derived from an EMBL/GenBank/DDBJ whole genome shotgun (WGS) entry which is preliminary data.</text>
</comment>
<evidence type="ECO:0008006" key="3">
    <source>
        <dbReference type="Google" id="ProtNLM"/>
    </source>
</evidence>
<dbReference type="InterPro" id="IPR027417">
    <property type="entry name" value="P-loop_NTPase"/>
</dbReference>
<dbReference type="EMBL" id="CAUYUJ010015986">
    <property type="protein sequence ID" value="CAK0860515.1"/>
    <property type="molecule type" value="Genomic_DNA"/>
</dbReference>
<dbReference type="Proteomes" id="UP001189429">
    <property type="component" value="Unassembled WGS sequence"/>
</dbReference>
<dbReference type="Pfam" id="PF13671">
    <property type="entry name" value="AAA_33"/>
    <property type="match status" value="1"/>
</dbReference>
<organism evidence="1 2">
    <name type="scientific">Prorocentrum cordatum</name>
    <dbReference type="NCBI Taxonomy" id="2364126"/>
    <lineage>
        <taxon>Eukaryota</taxon>
        <taxon>Sar</taxon>
        <taxon>Alveolata</taxon>
        <taxon>Dinophyceae</taxon>
        <taxon>Prorocentrales</taxon>
        <taxon>Prorocentraceae</taxon>
        <taxon>Prorocentrum</taxon>
    </lineage>
</organism>
<dbReference type="Gene3D" id="3.40.50.300">
    <property type="entry name" value="P-loop containing nucleotide triphosphate hydrolases"/>
    <property type="match status" value="1"/>
</dbReference>
<proteinExistence type="predicted"/>
<name>A0ABN9UKY7_9DINO</name>
<sequence>MCARQVGKTAESGAAWARAVDAMAAPADACPSDAAVCRSTSPGPYTEPQSGCSGGQVPVLVVGISGPSGSGKSTLASALAARLGAELVSEDPAHFVLPYAPYATRDEACEAPSNVNWAAAETALKCAISRAAAGAAASGCAGTVVVEHYLLVAEDNTTGELPGPAAQLLRVPGPAAAARGCAGARALPRAPRGAQQAHARGGGAPAALLRPGRLADVQCAGGAQAQTAQVRQSSLMPATGERGMTQAEKFRGPRGLLPLLGAPFLLCIGERIMTCTRTP</sequence>
<keyword evidence="2" id="KW-1185">Reference proteome</keyword>
<dbReference type="SUPFAM" id="SSF52540">
    <property type="entry name" value="P-loop containing nucleoside triphosphate hydrolases"/>
    <property type="match status" value="1"/>
</dbReference>